<organism evidence="2 3">
    <name type="scientific">Pseudonocardia kunmingensis</name>
    <dbReference type="NCBI Taxonomy" id="630975"/>
    <lineage>
        <taxon>Bacteria</taxon>
        <taxon>Bacillati</taxon>
        <taxon>Actinomycetota</taxon>
        <taxon>Actinomycetes</taxon>
        <taxon>Pseudonocardiales</taxon>
        <taxon>Pseudonocardiaceae</taxon>
        <taxon>Pseudonocardia</taxon>
    </lineage>
</organism>
<dbReference type="InterPro" id="IPR001109">
    <property type="entry name" value="Hydrogenase_HupF/HypC"/>
</dbReference>
<proteinExistence type="inferred from homology"/>
<comment type="similarity">
    <text evidence="1">Belongs to the HupF/HypC family.</text>
</comment>
<dbReference type="AlphaFoldDB" id="A0A543DP44"/>
<dbReference type="Proteomes" id="UP000315677">
    <property type="component" value="Unassembled WGS sequence"/>
</dbReference>
<dbReference type="PANTHER" id="PTHR35177">
    <property type="entry name" value="HYDROGENASE MATURATION FACTOR HYBG"/>
    <property type="match status" value="1"/>
</dbReference>
<reference evidence="2 3" key="1">
    <citation type="submission" date="2019-06" db="EMBL/GenBank/DDBJ databases">
        <title>Sequencing the genomes of 1000 actinobacteria strains.</title>
        <authorList>
            <person name="Klenk H.-P."/>
        </authorList>
    </citation>
    <scope>NUCLEOTIDE SEQUENCE [LARGE SCALE GENOMIC DNA]</scope>
    <source>
        <strain evidence="2 3">DSM 45301</strain>
    </source>
</reference>
<dbReference type="PRINTS" id="PR00445">
    <property type="entry name" value="HUPFHYPC"/>
</dbReference>
<dbReference type="PROSITE" id="PS01097">
    <property type="entry name" value="HUPF_HYPC"/>
    <property type="match status" value="1"/>
</dbReference>
<gene>
    <name evidence="2" type="ORF">FB558_3650</name>
</gene>
<protein>
    <submittedName>
        <fullName evidence="2">Hydrogenase expression/formation protein HypC</fullName>
    </submittedName>
</protein>
<evidence type="ECO:0000313" key="2">
    <source>
        <dbReference type="EMBL" id="TQM11106.1"/>
    </source>
</evidence>
<dbReference type="PANTHER" id="PTHR35177:SF2">
    <property type="entry name" value="HYDROGENASE MATURATION FACTOR HYBG"/>
    <property type="match status" value="1"/>
</dbReference>
<dbReference type="Pfam" id="PF01455">
    <property type="entry name" value="HupF_HypC"/>
    <property type="match status" value="1"/>
</dbReference>
<dbReference type="GO" id="GO:1902670">
    <property type="term" value="F:carbon dioxide binding"/>
    <property type="evidence" value="ECO:0007669"/>
    <property type="project" value="TreeGrafter"/>
</dbReference>
<evidence type="ECO:0000256" key="1">
    <source>
        <dbReference type="ARBA" id="ARBA00006018"/>
    </source>
</evidence>
<evidence type="ECO:0000313" key="3">
    <source>
        <dbReference type="Proteomes" id="UP000315677"/>
    </source>
</evidence>
<accession>A0A543DP44</accession>
<dbReference type="OrthoDB" id="9806017at2"/>
<sequence length="90" mass="9724">MCLGVPGRIVKITSAEHQLAVVDVEGVRRKVNVGLIVDEGVTAGDWVLIHVGFALSKIDEEEAQATLAFLAGMGDPYTEELEALFESRIE</sequence>
<keyword evidence="3" id="KW-1185">Reference proteome</keyword>
<name>A0A543DP44_9PSEU</name>
<dbReference type="NCBIfam" id="TIGR00074">
    <property type="entry name" value="hypC_hupF"/>
    <property type="match status" value="1"/>
</dbReference>
<dbReference type="RefSeq" id="WP_142054977.1">
    <property type="nucleotide sequence ID" value="NZ_VFPA01000002.1"/>
</dbReference>
<dbReference type="GO" id="GO:0005506">
    <property type="term" value="F:iron ion binding"/>
    <property type="evidence" value="ECO:0007669"/>
    <property type="project" value="TreeGrafter"/>
</dbReference>
<dbReference type="FunFam" id="2.30.30.140:FF:000022">
    <property type="entry name" value="Hydrogenase assembly chaperone HybG"/>
    <property type="match status" value="1"/>
</dbReference>
<dbReference type="SUPFAM" id="SSF159127">
    <property type="entry name" value="HupF/HypC-like"/>
    <property type="match status" value="1"/>
</dbReference>
<dbReference type="EMBL" id="VFPA01000002">
    <property type="protein sequence ID" value="TQM11106.1"/>
    <property type="molecule type" value="Genomic_DNA"/>
</dbReference>
<comment type="caution">
    <text evidence="2">The sequence shown here is derived from an EMBL/GenBank/DDBJ whole genome shotgun (WGS) entry which is preliminary data.</text>
</comment>
<dbReference type="InterPro" id="IPR019812">
    <property type="entry name" value="Hydgase_assmbl_chp_CS"/>
</dbReference>
<dbReference type="Gene3D" id="2.30.30.140">
    <property type="match status" value="1"/>
</dbReference>
<dbReference type="GO" id="GO:0051604">
    <property type="term" value="P:protein maturation"/>
    <property type="evidence" value="ECO:0007669"/>
    <property type="project" value="TreeGrafter"/>
</dbReference>